<feature type="transmembrane region" description="Helical" evidence="7">
    <location>
        <begin position="127"/>
        <end position="145"/>
    </location>
</feature>
<dbReference type="PANTHER" id="PTHR43386:SF1">
    <property type="entry name" value="D,D-DIPEPTIDE TRANSPORT SYSTEM PERMEASE PROTEIN DDPC-RELATED"/>
    <property type="match status" value="1"/>
</dbReference>
<feature type="transmembrane region" description="Helical" evidence="7">
    <location>
        <begin position="206"/>
        <end position="234"/>
    </location>
</feature>
<organism evidence="9">
    <name type="scientific">freshwater metagenome</name>
    <dbReference type="NCBI Taxonomy" id="449393"/>
    <lineage>
        <taxon>unclassified sequences</taxon>
        <taxon>metagenomes</taxon>
        <taxon>ecological metagenomes</taxon>
    </lineage>
</organism>
<feature type="transmembrane region" description="Helical" evidence="7">
    <location>
        <begin position="20"/>
        <end position="45"/>
    </location>
</feature>
<evidence type="ECO:0000256" key="1">
    <source>
        <dbReference type="ARBA" id="ARBA00004651"/>
    </source>
</evidence>
<reference evidence="9" key="1">
    <citation type="submission" date="2020-05" db="EMBL/GenBank/DDBJ databases">
        <authorList>
            <person name="Chiriac C."/>
            <person name="Salcher M."/>
            <person name="Ghai R."/>
            <person name="Kavagutti S V."/>
        </authorList>
    </citation>
    <scope>NUCLEOTIDE SEQUENCE</scope>
</reference>
<dbReference type="PANTHER" id="PTHR43386">
    <property type="entry name" value="OLIGOPEPTIDE TRANSPORT SYSTEM PERMEASE PROTEIN APPC"/>
    <property type="match status" value="1"/>
</dbReference>
<evidence type="ECO:0000313" key="9">
    <source>
        <dbReference type="EMBL" id="CAB4889756.1"/>
    </source>
</evidence>
<dbReference type="InterPro" id="IPR050366">
    <property type="entry name" value="BP-dependent_transpt_permease"/>
</dbReference>
<dbReference type="InterPro" id="IPR025966">
    <property type="entry name" value="OppC_N"/>
</dbReference>
<dbReference type="SUPFAM" id="SSF161098">
    <property type="entry name" value="MetI-like"/>
    <property type="match status" value="1"/>
</dbReference>
<protein>
    <submittedName>
        <fullName evidence="9">Unannotated protein</fullName>
    </submittedName>
</protein>
<evidence type="ECO:0000256" key="6">
    <source>
        <dbReference type="ARBA" id="ARBA00023136"/>
    </source>
</evidence>
<dbReference type="CDD" id="cd06261">
    <property type="entry name" value="TM_PBP2"/>
    <property type="match status" value="1"/>
</dbReference>
<evidence type="ECO:0000256" key="7">
    <source>
        <dbReference type="SAM" id="Phobius"/>
    </source>
</evidence>
<sequence>MSKKNKDNQSTVRIFIRNFLHNPSGVIGLTIISILMIGSIFAVQISGVEPDYIDPINSRLGPSMDHLMGTDQLGRDMFSRILSGARQSIYIGVVASFLANLLGTVLGAVAGYLGGKIDAVVMRVSELVMTFPQLILVLIFVSLLGQGINNVIIVFALTGWMTTFRLVRGEFFSLREEAFVEADRAFGFSKPRIIFRHILPNTMSPIVVAFTVNIAIFIIAEAGLSFLGLGVPVTTPTWGNLLTAAQNPVVVNEYWWLWVFPAMSIAVFVLGVNFVGDGLRDVLDPRHKSLIAKNKWKTMLIGRFGSKK</sequence>
<dbReference type="GO" id="GO:0055085">
    <property type="term" value="P:transmembrane transport"/>
    <property type="evidence" value="ECO:0007669"/>
    <property type="project" value="InterPro"/>
</dbReference>
<dbReference type="Pfam" id="PF12911">
    <property type="entry name" value="OppC_N"/>
    <property type="match status" value="1"/>
</dbReference>
<keyword evidence="3" id="KW-1003">Cell membrane</keyword>
<gene>
    <name evidence="9" type="ORF">UFOPK3482_01174</name>
</gene>
<dbReference type="Pfam" id="PF00528">
    <property type="entry name" value="BPD_transp_1"/>
    <property type="match status" value="1"/>
</dbReference>
<proteinExistence type="predicted"/>
<evidence type="ECO:0000256" key="5">
    <source>
        <dbReference type="ARBA" id="ARBA00022989"/>
    </source>
</evidence>
<dbReference type="AlphaFoldDB" id="A0A6J7F2L5"/>
<keyword evidence="5 7" id="KW-1133">Transmembrane helix</keyword>
<feature type="domain" description="ABC transmembrane type-1" evidence="8">
    <location>
        <begin position="85"/>
        <end position="276"/>
    </location>
</feature>
<comment type="subcellular location">
    <subcellularLocation>
        <location evidence="1">Cell membrane</location>
        <topology evidence="1">Multi-pass membrane protein</topology>
    </subcellularLocation>
</comment>
<accession>A0A6J7F2L5</accession>
<dbReference type="InterPro" id="IPR000515">
    <property type="entry name" value="MetI-like"/>
</dbReference>
<evidence type="ECO:0000259" key="8">
    <source>
        <dbReference type="PROSITE" id="PS50928"/>
    </source>
</evidence>
<feature type="transmembrane region" description="Helical" evidence="7">
    <location>
        <begin position="254"/>
        <end position="276"/>
    </location>
</feature>
<dbReference type="PROSITE" id="PS50928">
    <property type="entry name" value="ABC_TM1"/>
    <property type="match status" value="1"/>
</dbReference>
<name>A0A6J7F2L5_9ZZZZ</name>
<dbReference type="Gene3D" id="1.10.3720.10">
    <property type="entry name" value="MetI-like"/>
    <property type="match status" value="1"/>
</dbReference>
<dbReference type="GO" id="GO:0005886">
    <property type="term" value="C:plasma membrane"/>
    <property type="evidence" value="ECO:0007669"/>
    <property type="project" value="UniProtKB-SubCell"/>
</dbReference>
<keyword evidence="4 7" id="KW-0812">Transmembrane</keyword>
<feature type="transmembrane region" description="Helical" evidence="7">
    <location>
        <begin position="89"/>
        <end position="115"/>
    </location>
</feature>
<keyword evidence="2" id="KW-0813">Transport</keyword>
<evidence type="ECO:0000256" key="3">
    <source>
        <dbReference type="ARBA" id="ARBA00022475"/>
    </source>
</evidence>
<evidence type="ECO:0000256" key="2">
    <source>
        <dbReference type="ARBA" id="ARBA00022448"/>
    </source>
</evidence>
<keyword evidence="6 7" id="KW-0472">Membrane</keyword>
<evidence type="ECO:0000256" key="4">
    <source>
        <dbReference type="ARBA" id="ARBA00022692"/>
    </source>
</evidence>
<dbReference type="InterPro" id="IPR035906">
    <property type="entry name" value="MetI-like_sf"/>
</dbReference>
<dbReference type="EMBL" id="CAFBLZ010000135">
    <property type="protein sequence ID" value="CAB4889756.1"/>
    <property type="molecule type" value="Genomic_DNA"/>
</dbReference>